<comment type="caution">
    <text evidence="2">The sequence shown here is derived from an EMBL/GenBank/DDBJ whole genome shotgun (WGS) entry which is preliminary data.</text>
</comment>
<dbReference type="AlphaFoldDB" id="A0A8S3WTI1"/>
<proteinExistence type="predicted"/>
<sequence length="156" mass="17793">MVPVTNKHGHVAQKPEAIAKYNEIMSGADWQDQLLAFYPCERKILRWYLKVAIHIFQLLLINSFKIYNKYSGQSKMTLYDYRLSVISALKSDKHVTTNPGPVKRQVSMLHKIVAFEHSIIVILSLLTLRPGALISLEDTNVLLDNSLHNRPLSPVL</sequence>
<dbReference type="Pfam" id="PF13843">
    <property type="entry name" value="DDE_Tnp_1_7"/>
    <property type="match status" value="1"/>
</dbReference>
<keyword evidence="3" id="KW-1185">Reference proteome</keyword>
<evidence type="ECO:0000259" key="1">
    <source>
        <dbReference type="Pfam" id="PF13843"/>
    </source>
</evidence>
<feature type="domain" description="PiggyBac transposable element-derived protein" evidence="1">
    <location>
        <begin position="4"/>
        <end position="64"/>
    </location>
</feature>
<accession>A0A8S3WTI1</accession>
<protein>
    <submittedName>
        <fullName evidence="2">(apollo) hypothetical protein</fullName>
    </submittedName>
</protein>
<organism evidence="2 3">
    <name type="scientific">Parnassius apollo</name>
    <name type="common">Apollo butterfly</name>
    <name type="synonym">Papilio apollo</name>
    <dbReference type="NCBI Taxonomy" id="110799"/>
    <lineage>
        <taxon>Eukaryota</taxon>
        <taxon>Metazoa</taxon>
        <taxon>Ecdysozoa</taxon>
        <taxon>Arthropoda</taxon>
        <taxon>Hexapoda</taxon>
        <taxon>Insecta</taxon>
        <taxon>Pterygota</taxon>
        <taxon>Neoptera</taxon>
        <taxon>Endopterygota</taxon>
        <taxon>Lepidoptera</taxon>
        <taxon>Glossata</taxon>
        <taxon>Ditrysia</taxon>
        <taxon>Papilionoidea</taxon>
        <taxon>Papilionidae</taxon>
        <taxon>Parnassiinae</taxon>
        <taxon>Parnassini</taxon>
        <taxon>Parnassius</taxon>
        <taxon>Parnassius</taxon>
    </lineage>
</organism>
<evidence type="ECO:0000313" key="3">
    <source>
        <dbReference type="Proteomes" id="UP000691718"/>
    </source>
</evidence>
<dbReference type="Proteomes" id="UP000691718">
    <property type="component" value="Unassembled WGS sequence"/>
</dbReference>
<dbReference type="OrthoDB" id="118105at2759"/>
<dbReference type="InterPro" id="IPR029526">
    <property type="entry name" value="PGBD"/>
</dbReference>
<name>A0A8S3WTI1_PARAO</name>
<dbReference type="PANTHER" id="PTHR47272:SF2">
    <property type="entry name" value="PIGGYBAC TRANSPOSABLE ELEMENT-DERIVED PROTEIN 3-LIKE"/>
    <property type="match status" value="1"/>
</dbReference>
<dbReference type="EMBL" id="CAJQZP010000723">
    <property type="protein sequence ID" value="CAG4981238.1"/>
    <property type="molecule type" value="Genomic_DNA"/>
</dbReference>
<dbReference type="PANTHER" id="PTHR47272">
    <property type="entry name" value="DDE_TNP_1_7 DOMAIN-CONTAINING PROTEIN"/>
    <property type="match status" value="1"/>
</dbReference>
<gene>
    <name evidence="2" type="ORF">PAPOLLO_LOCUS10205</name>
</gene>
<reference evidence="2" key="1">
    <citation type="submission" date="2021-04" db="EMBL/GenBank/DDBJ databases">
        <authorList>
            <person name="Tunstrom K."/>
        </authorList>
    </citation>
    <scope>NUCLEOTIDE SEQUENCE</scope>
</reference>
<evidence type="ECO:0000313" key="2">
    <source>
        <dbReference type="EMBL" id="CAG4981238.1"/>
    </source>
</evidence>